<dbReference type="EMBL" id="SHTC01000015">
    <property type="protein sequence ID" value="TCF58229.1"/>
    <property type="molecule type" value="Genomic_DNA"/>
</dbReference>
<evidence type="ECO:0000259" key="1">
    <source>
        <dbReference type="Pfam" id="PF13274"/>
    </source>
</evidence>
<dbReference type="AlphaFoldDB" id="A0A4R0V5T3"/>
<dbReference type="Pfam" id="PF13274">
    <property type="entry name" value="SocA_Panacea"/>
    <property type="match status" value="1"/>
</dbReference>
<accession>A0A4R0V5T3</accession>
<sequence length="164" mass="18334">MAEDSLPGTGMNPELVANSILIRAFRDKIPVSPMKLQKLLFFVTCLYQRNTSVRLLTESFQPWKYGPVVRSVYDEFKGFGGSPITSYARDAQGNAYAANEDSNPPLKQALDEVWSHMKNYTAVQLSRITHIPGSAWSKANAGNKRFVGSRDMANDHTFDPYLAI</sequence>
<evidence type="ECO:0000313" key="2">
    <source>
        <dbReference type="EMBL" id="TCF58229.1"/>
    </source>
</evidence>
<evidence type="ECO:0000313" key="3">
    <source>
        <dbReference type="Proteomes" id="UP000292478"/>
    </source>
</evidence>
<proteinExistence type="predicted"/>
<comment type="caution">
    <text evidence="2">The sequence shown here is derived from an EMBL/GenBank/DDBJ whole genome shotgun (WGS) entry which is preliminary data.</text>
</comment>
<dbReference type="InterPro" id="IPR025272">
    <property type="entry name" value="SocA_Panacea"/>
</dbReference>
<feature type="domain" description="Antitoxin SocA-like Panacea" evidence="1">
    <location>
        <begin position="36"/>
        <end position="136"/>
    </location>
</feature>
<protein>
    <submittedName>
        <fullName evidence="2">Phage-associated protein</fullName>
    </submittedName>
</protein>
<dbReference type="Proteomes" id="UP000292478">
    <property type="component" value="Unassembled WGS sequence"/>
</dbReference>
<dbReference type="RefSeq" id="WP_207387947.1">
    <property type="nucleotide sequence ID" value="NZ_SHPU01000029.1"/>
</dbReference>
<gene>
    <name evidence="2" type="ORF">MCC10113_1033</name>
</gene>
<reference evidence="2 3" key="1">
    <citation type="journal article" date="2018" name="Sci. Rep.">
        <title>Genomic diversity and distribution of Bifidobacterium longum subsp. longum across the human lifespan.</title>
        <authorList>
            <person name="Odamaki T."/>
            <person name="Bottacini F."/>
            <person name="Kato K."/>
            <person name="Mitsuyama E."/>
            <person name="Yoshida K."/>
            <person name="Horigome A."/>
            <person name="Xiao J.Z."/>
            <person name="van Sinderen D."/>
        </authorList>
    </citation>
    <scope>NUCLEOTIDE SEQUENCE [LARGE SCALE GENOMIC DNA]</scope>
    <source>
        <strain evidence="2 3">MCC10113</strain>
    </source>
</reference>
<name>A0A4R0V5T3_BIFLL</name>
<organism evidence="2 3">
    <name type="scientific">Bifidobacterium longum subsp. longum</name>
    <dbReference type="NCBI Taxonomy" id="1679"/>
    <lineage>
        <taxon>Bacteria</taxon>
        <taxon>Bacillati</taxon>
        <taxon>Actinomycetota</taxon>
        <taxon>Actinomycetes</taxon>
        <taxon>Bifidobacteriales</taxon>
        <taxon>Bifidobacteriaceae</taxon>
        <taxon>Bifidobacterium</taxon>
    </lineage>
</organism>